<dbReference type="SMART" id="SM00285">
    <property type="entry name" value="PBD"/>
    <property type="match status" value="1"/>
</dbReference>
<accession>A0A0B1TDD4</accession>
<proteinExistence type="predicted"/>
<keyword evidence="4" id="KW-1185">Reference proteome</keyword>
<feature type="compositionally biased region" description="Polar residues" evidence="1">
    <location>
        <begin position="182"/>
        <end position="196"/>
    </location>
</feature>
<dbReference type="CDD" id="cd00132">
    <property type="entry name" value="CRIB"/>
    <property type="match status" value="1"/>
</dbReference>
<protein>
    <submittedName>
        <fullName evidence="3">p21-Rho-binding domain protein</fullName>
    </submittedName>
</protein>
<evidence type="ECO:0000259" key="2">
    <source>
        <dbReference type="PROSITE" id="PS50108"/>
    </source>
</evidence>
<dbReference type="PROSITE" id="PS50108">
    <property type="entry name" value="CRIB"/>
    <property type="match status" value="1"/>
</dbReference>
<feature type="compositionally biased region" description="Basic and acidic residues" evidence="1">
    <location>
        <begin position="131"/>
        <end position="146"/>
    </location>
</feature>
<dbReference type="EMBL" id="KN549925">
    <property type="protein sequence ID" value="KHJ95553.1"/>
    <property type="molecule type" value="Genomic_DNA"/>
</dbReference>
<evidence type="ECO:0000313" key="3">
    <source>
        <dbReference type="EMBL" id="KHJ95553.1"/>
    </source>
</evidence>
<dbReference type="Pfam" id="PF00786">
    <property type="entry name" value="PBD"/>
    <property type="match status" value="1"/>
</dbReference>
<evidence type="ECO:0000256" key="1">
    <source>
        <dbReference type="SAM" id="MobiDB-lite"/>
    </source>
</evidence>
<dbReference type="AlphaFoldDB" id="A0A0B1TDD4"/>
<dbReference type="Gene3D" id="3.90.810.10">
    <property type="entry name" value="CRIB domain"/>
    <property type="match status" value="1"/>
</dbReference>
<sequence length="262" mass="29089">MSEEQKSSSKSDDKKSAPVPAPRKLTKRKNLEKLKISAPYDFRHVAHLGIDSGPSDLKNLSKIDEIDSHLQEKDALQNLEAAAAGLHVPSWSSEVLEDKQAQDDDMTESKRAAVKPVSKEHRPQSTAKVEAPAEKHPPSSKLKEQPENSSPQGKKELAKASTQSTEESAKPAVQHTEKATKSPVQQKQESVKTSIHSVEKPEKSLTQRTDKPEKSSVQHKKEPSVSYLHRTKELEETSLQNTTNSQRPSSSQQNEPIYSVIR</sequence>
<feature type="region of interest" description="Disordered" evidence="1">
    <location>
        <begin position="88"/>
        <end position="262"/>
    </location>
</feature>
<evidence type="ECO:0000313" key="4">
    <source>
        <dbReference type="Proteomes" id="UP000053660"/>
    </source>
</evidence>
<dbReference type="InterPro" id="IPR000095">
    <property type="entry name" value="CRIB_dom"/>
</dbReference>
<feature type="compositionally biased region" description="Basic and acidic residues" evidence="1">
    <location>
        <begin position="197"/>
        <end position="223"/>
    </location>
</feature>
<gene>
    <name evidence="3" type="ORF">OESDEN_04501</name>
</gene>
<feature type="compositionally biased region" description="Basic and acidic residues" evidence="1">
    <location>
        <begin position="96"/>
        <end position="123"/>
    </location>
</feature>
<name>A0A0B1TDD4_OESDE</name>
<dbReference type="InterPro" id="IPR036936">
    <property type="entry name" value="CRIB_dom_sf"/>
</dbReference>
<reference evidence="3 4" key="1">
    <citation type="submission" date="2014-03" db="EMBL/GenBank/DDBJ databases">
        <title>Draft genome of the hookworm Oesophagostomum dentatum.</title>
        <authorList>
            <person name="Mitreva M."/>
        </authorList>
    </citation>
    <scope>NUCLEOTIDE SEQUENCE [LARGE SCALE GENOMIC DNA]</scope>
    <source>
        <strain evidence="3 4">OD-Hann</strain>
    </source>
</reference>
<feature type="compositionally biased region" description="Basic and acidic residues" evidence="1">
    <location>
        <begin position="1"/>
        <end position="16"/>
    </location>
</feature>
<dbReference type="OrthoDB" id="5877200at2759"/>
<feature type="compositionally biased region" description="Polar residues" evidence="1">
    <location>
        <begin position="237"/>
        <end position="256"/>
    </location>
</feature>
<organism evidence="3 4">
    <name type="scientific">Oesophagostomum dentatum</name>
    <name type="common">Nodular worm</name>
    <dbReference type="NCBI Taxonomy" id="61180"/>
    <lineage>
        <taxon>Eukaryota</taxon>
        <taxon>Metazoa</taxon>
        <taxon>Ecdysozoa</taxon>
        <taxon>Nematoda</taxon>
        <taxon>Chromadorea</taxon>
        <taxon>Rhabditida</taxon>
        <taxon>Rhabditina</taxon>
        <taxon>Rhabditomorpha</taxon>
        <taxon>Strongyloidea</taxon>
        <taxon>Strongylidae</taxon>
        <taxon>Oesophagostomum</taxon>
    </lineage>
</organism>
<feature type="domain" description="CRIB" evidence="2">
    <location>
        <begin position="36"/>
        <end position="49"/>
    </location>
</feature>
<feature type="region of interest" description="Disordered" evidence="1">
    <location>
        <begin position="1"/>
        <end position="33"/>
    </location>
</feature>
<dbReference type="Proteomes" id="UP000053660">
    <property type="component" value="Unassembled WGS sequence"/>
</dbReference>